<dbReference type="Gene3D" id="3.30.420.10">
    <property type="entry name" value="Ribonuclease H-like superfamily/Ribonuclease H"/>
    <property type="match status" value="1"/>
</dbReference>
<sequence>MKRSIPEASRDSISKSQRARKFLEEIEQFFAKNENVETSNLLAKLISMMYKGKGNIREYIMEMSNLSSKLKSLKLDLGEDLLVHLVFISVLAHLGQFKQKKPKKDEEFTCYFYKKSRHMKKQCPKYIAWRSLWGETLKTTVYIFNRVPSKAINKTPYELWTEQDYDEVLPQTPIEQSQQPQEMSLKRSIRERRHAIVDDYIVFLQEHKDDIGLTKDDPINFCQAMCSSNSQKWIDAIKDEIKSMQDNDVWDLVELLEGVKAIGCK</sequence>
<accession>A0A371IIC9</accession>
<dbReference type="InterPro" id="IPR036397">
    <property type="entry name" value="RNaseH_sf"/>
</dbReference>
<feature type="non-terminal residue" evidence="1">
    <location>
        <position position="1"/>
    </location>
</feature>
<gene>
    <name evidence="1" type="ORF">CR513_00157</name>
</gene>
<dbReference type="OrthoDB" id="411615at2759"/>
<organism evidence="1 2">
    <name type="scientific">Mucuna pruriens</name>
    <name type="common">Velvet bean</name>
    <name type="synonym">Dolichos pruriens</name>
    <dbReference type="NCBI Taxonomy" id="157652"/>
    <lineage>
        <taxon>Eukaryota</taxon>
        <taxon>Viridiplantae</taxon>
        <taxon>Streptophyta</taxon>
        <taxon>Embryophyta</taxon>
        <taxon>Tracheophyta</taxon>
        <taxon>Spermatophyta</taxon>
        <taxon>Magnoliopsida</taxon>
        <taxon>eudicotyledons</taxon>
        <taxon>Gunneridae</taxon>
        <taxon>Pentapetalae</taxon>
        <taxon>rosids</taxon>
        <taxon>fabids</taxon>
        <taxon>Fabales</taxon>
        <taxon>Fabaceae</taxon>
        <taxon>Papilionoideae</taxon>
        <taxon>50 kb inversion clade</taxon>
        <taxon>NPAAA clade</taxon>
        <taxon>indigoferoid/millettioid clade</taxon>
        <taxon>Phaseoleae</taxon>
        <taxon>Mucuna</taxon>
    </lineage>
</organism>
<dbReference type="AlphaFoldDB" id="A0A371IIC9"/>
<proteinExistence type="predicted"/>
<comment type="caution">
    <text evidence="1">The sequence shown here is derived from an EMBL/GenBank/DDBJ whole genome shotgun (WGS) entry which is preliminary data.</text>
</comment>
<evidence type="ECO:0000313" key="1">
    <source>
        <dbReference type="EMBL" id="RDY14735.1"/>
    </source>
</evidence>
<evidence type="ECO:0000313" key="2">
    <source>
        <dbReference type="Proteomes" id="UP000257109"/>
    </source>
</evidence>
<reference evidence="1" key="1">
    <citation type="submission" date="2018-05" db="EMBL/GenBank/DDBJ databases">
        <title>Draft genome of Mucuna pruriens seed.</title>
        <authorList>
            <person name="Nnadi N.E."/>
            <person name="Vos R."/>
            <person name="Hasami M.H."/>
            <person name="Devisetty U.K."/>
            <person name="Aguiy J.C."/>
        </authorList>
    </citation>
    <scope>NUCLEOTIDE SEQUENCE [LARGE SCALE GENOMIC DNA]</scope>
    <source>
        <strain evidence="1">JCA_2017</strain>
    </source>
</reference>
<name>A0A371IIC9_MUCPR</name>
<dbReference type="Pfam" id="PF14223">
    <property type="entry name" value="Retrotran_gag_2"/>
    <property type="match status" value="1"/>
</dbReference>
<keyword evidence="2" id="KW-1185">Reference proteome</keyword>
<dbReference type="GO" id="GO:0003676">
    <property type="term" value="F:nucleic acid binding"/>
    <property type="evidence" value="ECO:0007669"/>
    <property type="project" value="InterPro"/>
</dbReference>
<dbReference type="SUPFAM" id="SSF53098">
    <property type="entry name" value="Ribonuclease H-like"/>
    <property type="match status" value="1"/>
</dbReference>
<dbReference type="EMBL" id="QJKJ01000024">
    <property type="protein sequence ID" value="RDY14735.1"/>
    <property type="molecule type" value="Genomic_DNA"/>
</dbReference>
<dbReference type="Proteomes" id="UP000257109">
    <property type="component" value="Unassembled WGS sequence"/>
</dbReference>
<dbReference type="InterPro" id="IPR012337">
    <property type="entry name" value="RNaseH-like_sf"/>
</dbReference>
<protein>
    <submittedName>
        <fullName evidence="1">Uncharacterized protein</fullName>
    </submittedName>
</protein>